<accession>A0A0A8Z5L8</accession>
<dbReference type="EMBL" id="GBRH01267788">
    <property type="protein sequence ID" value="JAD30107.1"/>
    <property type="molecule type" value="Transcribed_RNA"/>
</dbReference>
<sequence>MRIFLPSTGRWQLCHRSTRRRP</sequence>
<evidence type="ECO:0000313" key="1">
    <source>
        <dbReference type="EMBL" id="JAD30107.1"/>
    </source>
</evidence>
<dbReference type="AlphaFoldDB" id="A0A0A8Z5L8"/>
<reference evidence="1" key="1">
    <citation type="submission" date="2014-09" db="EMBL/GenBank/DDBJ databases">
        <authorList>
            <person name="Magalhaes I.L.F."/>
            <person name="Oliveira U."/>
            <person name="Santos F.R."/>
            <person name="Vidigal T.H.D.A."/>
            <person name="Brescovit A.D."/>
            <person name="Santos A.J."/>
        </authorList>
    </citation>
    <scope>NUCLEOTIDE SEQUENCE</scope>
    <source>
        <tissue evidence="1">Shoot tissue taken approximately 20 cm above the soil surface</tissue>
    </source>
</reference>
<name>A0A0A8Z5L8_ARUDO</name>
<organism evidence="1">
    <name type="scientific">Arundo donax</name>
    <name type="common">Giant reed</name>
    <name type="synonym">Donax arundinaceus</name>
    <dbReference type="NCBI Taxonomy" id="35708"/>
    <lineage>
        <taxon>Eukaryota</taxon>
        <taxon>Viridiplantae</taxon>
        <taxon>Streptophyta</taxon>
        <taxon>Embryophyta</taxon>
        <taxon>Tracheophyta</taxon>
        <taxon>Spermatophyta</taxon>
        <taxon>Magnoliopsida</taxon>
        <taxon>Liliopsida</taxon>
        <taxon>Poales</taxon>
        <taxon>Poaceae</taxon>
        <taxon>PACMAD clade</taxon>
        <taxon>Arundinoideae</taxon>
        <taxon>Arundineae</taxon>
        <taxon>Arundo</taxon>
    </lineage>
</organism>
<protein>
    <submittedName>
        <fullName evidence="1">Uncharacterized protein</fullName>
    </submittedName>
</protein>
<proteinExistence type="predicted"/>
<reference evidence="1" key="2">
    <citation type="journal article" date="2015" name="Data Brief">
        <title>Shoot transcriptome of the giant reed, Arundo donax.</title>
        <authorList>
            <person name="Barrero R.A."/>
            <person name="Guerrero F.D."/>
            <person name="Moolhuijzen P."/>
            <person name="Goolsby J.A."/>
            <person name="Tidwell J."/>
            <person name="Bellgard S.E."/>
            <person name="Bellgard M.I."/>
        </authorList>
    </citation>
    <scope>NUCLEOTIDE SEQUENCE</scope>
    <source>
        <tissue evidence="1">Shoot tissue taken approximately 20 cm above the soil surface</tissue>
    </source>
</reference>